<dbReference type="AlphaFoldDB" id="A0A1F5P2F9"/>
<dbReference type="Proteomes" id="UP000176339">
    <property type="component" value="Unassembled WGS sequence"/>
</dbReference>
<dbReference type="PANTHER" id="PTHR13355:SF15">
    <property type="entry name" value="GCN5-RELATED N-ACETYLTRANSFERASE 3, CHLOROPLASTIC"/>
    <property type="match status" value="1"/>
</dbReference>
<dbReference type="PANTHER" id="PTHR13355">
    <property type="entry name" value="GLUCOSAMINE 6-PHOSPHATE N-ACETYLTRANSFERASE"/>
    <property type="match status" value="1"/>
</dbReference>
<gene>
    <name evidence="2" type="ORF">A2846_00135</name>
</gene>
<name>A0A1F5P2F9_9BACT</name>
<reference evidence="2 3" key="1">
    <citation type="journal article" date="2016" name="Nat. Commun.">
        <title>Thousands of microbial genomes shed light on interconnected biogeochemical processes in an aquifer system.</title>
        <authorList>
            <person name="Anantharaman K."/>
            <person name="Brown C.T."/>
            <person name="Hug L.A."/>
            <person name="Sharon I."/>
            <person name="Castelle C.J."/>
            <person name="Probst A.J."/>
            <person name="Thomas B.C."/>
            <person name="Singh A."/>
            <person name="Wilkins M.J."/>
            <person name="Karaoz U."/>
            <person name="Brodie E.L."/>
            <person name="Williams K.H."/>
            <person name="Hubbard S.S."/>
            <person name="Banfield J.F."/>
        </authorList>
    </citation>
    <scope>NUCLEOTIDE SEQUENCE [LARGE SCALE GENOMIC DNA]</scope>
</reference>
<dbReference type="CDD" id="cd04301">
    <property type="entry name" value="NAT_SF"/>
    <property type="match status" value="1"/>
</dbReference>
<evidence type="ECO:0000313" key="3">
    <source>
        <dbReference type="Proteomes" id="UP000176339"/>
    </source>
</evidence>
<evidence type="ECO:0000313" key="2">
    <source>
        <dbReference type="EMBL" id="OGE83800.1"/>
    </source>
</evidence>
<dbReference type="Gene3D" id="3.40.630.30">
    <property type="match status" value="1"/>
</dbReference>
<comment type="caution">
    <text evidence="2">The sequence shown here is derived from an EMBL/GenBank/DDBJ whole genome shotgun (WGS) entry which is preliminary data.</text>
</comment>
<feature type="domain" description="N-acetyltransferase" evidence="1">
    <location>
        <begin position="1"/>
        <end position="89"/>
    </location>
</feature>
<dbReference type="SUPFAM" id="SSF55729">
    <property type="entry name" value="Acyl-CoA N-acyltransferases (Nat)"/>
    <property type="match status" value="1"/>
</dbReference>
<organism evidence="2 3">
    <name type="scientific">Candidatus Doudnabacteria bacterium RIFCSPHIGHO2_01_FULL_49_9</name>
    <dbReference type="NCBI Taxonomy" id="1817827"/>
    <lineage>
        <taxon>Bacteria</taxon>
        <taxon>Candidatus Doudnaibacteriota</taxon>
    </lineage>
</organism>
<dbReference type="Pfam" id="PF00583">
    <property type="entry name" value="Acetyltransf_1"/>
    <property type="match status" value="1"/>
</dbReference>
<protein>
    <submittedName>
        <fullName evidence="2">GNAT family N-acetyltransferase</fullName>
    </submittedName>
</protein>
<dbReference type="GO" id="GO:0008080">
    <property type="term" value="F:N-acetyltransferase activity"/>
    <property type="evidence" value="ECO:0007669"/>
    <property type="project" value="TreeGrafter"/>
</dbReference>
<dbReference type="InterPro" id="IPR000182">
    <property type="entry name" value="GNAT_dom"/>
</dbReference>
<evidence type="ECO:0000259" key="1">
    <source>
        <dbReference type="PROSITE" id="PS51186"/>
    </source>
</evidence>
<feature type="non-terminal residue" evidence="2">
    <location>
        <position position="1"/>
    </location>
</feature>
<sequence>ATIGRAYLYLLKNDLHEEPFGFMEDVFVEEVHRKRGIGRMLVEAVIAEAKSQGCYKLICTSRHEKPDVHDYYKKFGFADHGLEFRMDLK</sequence>
<dbReference type="PROSITE" id="PS51186">
    <property type="entry name" value="GNAT"/>
    <property type="match status" value="1"/>
</dbReference>
<keyword evidence="2" id="KW-0808">Transferase</keyword>
<accession>A0A1F5P2F9</accession>
<proteinExistence type="predicted"/>
<dbReference type="InterPro" id="IPR039143">
    <property type="entry name" value="GNPNAT1-like"/>
</dbReference>
<dbReference type="EMBL" id="MFEN01000036">
    <property type="protein sequence ID" value="OGE83800.1"/>
    <property type="molecule type" value="Genomic_DNA"/>
</dbReference>
<dbReference type="InterPro" id="IPR016181">
    <property type="entry name" value="Acyl_CoA_acyltransferase"/>
</dbReference>